<keyword evidence="3" id="KW-1185">Reference proteome</keyword>
<dbReference type="Proteomes" id="UP000014216">
    <property type="component" value="Unassembled WGS sequence"/>
</dbReference>
<dbReference type="Gene3D" id="3.50.50.60">
    <property type="entry name" value="FAD/NAD(P)-binding domain"/>
    <property type="match status" value="1"/>
</dbReference>
<proteinExistence type="predicted"/>
<dbReference type="InterPro" id="IPR002937">
    <property type="entry name" value="Amino_oxidase"/>
</dbReference>
<comment type="caution">
    <text evidence="2">The sequence shown here is derived from an EMBL/GenBank/DDBJ whole genome shotgun (WGS) entry which is preliminary data.</text>
</comment>
<feature type="domain" description="Amine oxidase" evidence="1">
    <location>
        <begin position="58"/>
        <end position="317"/>
    </location>
</feature>
<evidence type="ECO:0000259" key="1">
    <source>
        <dbReference type="Pfam" id="PF01593"/>
    </source>
</evidence>
<sequence length="367" mass="41539">MKPWNSRADFSEVPVAVTIICPRNIPGTAWTHGAEEGWLLLKGPSSEYWFEPWIACLQEKGVEFHWQKPLTKIEFDGTTILSTASGDETIVGDYYILAINPFATAQILSKTPELAKLEVLRLFTPLVQDGPHTQVSFRVAFSEEIHFPRERMAVIVTDSEFNLTLFAEEQAWNKDVDLGKNVKSLWTGTSCISSVPGRIYHKPVNTCTKEEFKEEVKAQILRCGALDEMIREANQGKALKDFSMMEIEVWHEWEFSAEGIRPYQPKWVNSTTTQHFMPPQTTPLANLFLAGAHTQTQTHVWSIEGAVESGRRAAKAIDPRVAVIDQYIPGWVRVISRIDDLLYAVKAPHVIDLTIALLLFLGLWFLL</sequence>
<protein>
    <submittedName>
        <fullName evidence="2">Putative FAD dependent oxidoreductase</fullName>
    </submittedName>
</protein>
<name>S0G6V9_9BACT</name>
<dbReference type="AlphaFoldDB" id="S0G6V9"/>
<dbReference type="PANTHER" id="PTHR42923">
    <property type="entry name" value="PROTOPORPHYRINOGEN OXIDASE"/>
    <property type="match status" value="1"/>
</dbReference>
<organism evidence="2 3">
    <name type="scientific">Desulfotignum phosphitoxidans DSM 13687</name>
    <dbReference type="NCBI Taxonomy" id="1286635"/>
    <lineage>
        <taxon>Bacteria</taxon>
        <taxon>Pseudomonadati</taxon>
        <taxon>Thermodesulfobacteriota</taxon>
        <taxon>Desulfobacteria</taxon>
        <taxon>Desulfobacterales</taxon>
        <taxon>Desulfobacteraceae</taxon>
        <taxon>Desulfotignum</taxon>
    </lineage>
</organism>
<evidence type="ECO:0000313" key="3">
    <source>
        <dbReference type="Proteomes" id="UP000014216"/>
    </source>
</evidence>
<reference evidence="2 3" key="1">
    <citation type="journal article" date="2013" name="Genome Announc.">
        <title>Draft Genome Sequence of Desulfotignum phosphitoxidans DSM 13687 Strain FiPS-3.</title>
        <authorList>
            <person name="Poehlein A."/>
            <person name="Daniel R."/>
            <person name="Simeonova D.D."/>
        </authorList>
    </citation>
    <scope>NUCLEOTIDE SEQUENCE [LARGE SCALE GENOMIC DNA]</scope>
    <source>
        <strain evidence="2 3">DSM 13687</strain>
    </source>
</reference>
<dbReference type="EMBL" id="APJX01000002">
    <property type="protein sequence ID" value="EMS80351.1"/>
    <property type="molecule type" value="Genomic_DNA"/>
</dbReference>
<accession>S0G6V9</accession>
<dbReference type="InterPro" id="IPR036188">
    <property type="entry name" value="FAD/NAD-bd_sf"/>
</dbReference>
<gene>
    <name evidence="2" type="ORF">Dpo_2c00390</name>
</gene>
<dbReference type="Gene3D" id="3.90.660.10">
    <property type="match status" value="1"/>
</dbReference>
<dbReference type="GO" id="GO:0016491">
    <property type="term" value="F:oxidoreductase activity"/>
    <property type="evidence" value="ECO:0007669"/>
    <property type="project" value="InterPro"/>
</dbReference>
<dbReference type="PANTHER" id="PTHR42923:SF46">
    <property type="entry name" value="AMINE OXIDASE"/>
    <property type="match status" value="1"/>
</dbReference>
<dbReference type="Pfam" id="PF01593">
    <property type="entry name" value="Amino_oxidase"/>
    <property type="match status" value="1"/>
</dbReference>
<evidence type="ECO:0000313" key="2">
    <source>
        <dbReference type="EMBL" id="EMS80351.1"/>
    </source>
</evidence>
<dbReference type="InterPro" id="IPR050464">
    <property type="entry name" value="Zeta_carotene_desat/Oxidored"/>
</dbReference>
<dbReference type="SUPFAM" id="SSF51905">
    <property type="entry name" value="FAD/NAD(P)-binding domain"/>
    <property type="match status" value="1"/>
</dbReference>